<dbReference type="Proteomes" id="UP000185003">
    <property type="component" value="Unassembled WGS sequence"/>
</dbReference>
<evidence type="ECO:0008006" key="3">
    <source>
        <dbReference type="Google" id="ProtNLM"/>
    </source>
</evidence>
<dbReference type="PROSITE" id="PS51257">
    <property type="entry name" value="PROKAR_LIPOPROTEIN"/>
    <property type="match status" value="1"/>
</dbReference>
<protein>
    <recommendedName>
        <fullName evidence="3">Lipoprotein</fullName>
    </recommendedName>
</protein>
<evidence type="ECO:0000313" key="1">
    <source>
        <dbReference type="EMBL" id="SIN64956.1"/>
    </source>
</evidence>
<dbReference type="AlphaFoldDB" id="A0A1N6D2M6"/>
<sequence length="57" mass="6511">MKFRLFTKMENMKSGYRLIGTFCVMAVLAVMFSSCASQKLGCPMKITKVQHEKDKNC</sequence>
<organism evidence="1 2">
    <name type="scientific">Chitinophaga niabensis</name>
    <dbReference type="NCBI Taxonomy" id="536979"/>
    <lineage>
        <taxon>Bacteria</taxon>
        <taxon>Pseudomonadati</taxon>
        <taxon>Bacteroidota</taxon>
        <taxon>Chitinophagia</taxon>
        <taxon>Chitinophagales</taxon>
        <taxon>Chitinophagaceae</taxon>
        <taxon>Chitinophaga</taxon>
    </lineage>
</organism>
<dbReference type="EMBL" id="FSRA01000001">
    <property type="protein sequence ID" value="SIN64956.1"/>
    <property type="molecule type" value="Genomic_DNA"/>
</dbReference>
<gene>
    <name evidence="1" type="ORF">SAMN04488055_0149</name>
</gene>
<keyword evidence="2" id="KW-1185">Reference proteome</keyword>
<proteinExistence type="predicted"/>
<dbReference type="STRING" id="536979.SAMN04488055_0149"/>
<evidence type="ECO:0000313" key="2">
    <source>
        <dbReference type="Proteomes" id="UP000185003"/>
    </source>
</evidence>
<reference evidence="1 2" key="1">
    <citation type="submission" date="2016-11" db="EMBL/GenBank/DDBJ databases">
        <authorList>
            <person name="Jaros S."/>
            <person name="Januszkiewicz K."/>
            <person name="Wedrychowicz H."/>
        </authorList>
    </citation>
    <scope>NUCLEOTIDE SEQUENCE [LARGE SCALE GENOMIC DNA]</scope>
    <source>
        <strain evidence="1 2">DSM 24787</strain>
    </source>
</reference>
<name>A0A1N6D2M6_9BACT</name>
<accession>A0A1N6D2M6</accession>